<sequence length="647" mass="70399">MRKSLLLTLLAIYSVNGMAKADFYAGENIDYSSVVIKLSDQGLKDIGEGIQSRNGGQSLSLYGSDGIEMRFEKLFKETQRSSLIGRAGNANGLNKYFVVKIPDEKSNDVEYINNIVRMFENDKDIDVIYPAAKPASMDEYVSASGELRHFSLDDNKPSLPERNTRHVPSFVDMQDYLKAPDEPRAGYALGGVNALNAHKHYPGAKGEGVTVMSNENGRWNNDHIDLPRAIFSIGEDIAASRYHDTMSLGIMAGKDNDFGVLGIAHQAQFAYVAWQVSNFVDGINLLKAGDVIQVGQQRLTSLIPASTCRSGNCFVPVEIEQAWFDAIKTATDSGIHVIMAAGNGNVNLDHPVFQGRFDRSVRDSGAIIAGAVCGDDGKKAIFSTYGSRIDSASWGCWDIVTTTVDYKANLWAEPNAQYTQAYSGTSAANPIIAGAAASLSGIAKQYGRLLTPRHLRKLLTETGTPLVDTHQPVGTQPDLMKAAEKMLDETPVNENLTISNLRTEIIQQGRSILSFSVRAEGSMTLEAEVTDRQGNKKGVVKQKIENDSVTVHIPLTDVTAGKYSLRYKAGNEKGETVKQETLSFTLADASSAAPWDSNKAYDKLCSSVAYDGKEWQNGWWTRGDVPGAAGEWGVWRVKGAANMHPGC</sequence>
<dbReference type="Proteomes" id="UP000255529">
    <property type="component" value="Unassembled WGS sequence"/>
</dbReference>
<dbReference type="GO" id="GO:0006508">
    <property type="term" value="P:proteolysis"/>
    <property type="evidence" value="ECO:0007669"/>
    <property type="project" value="UniProtKB-KW"/>
</dbReference>
<proteinExistence type="inferred from homology"/>
<keyword evidence="6" id="KW-0732">Signal</keyword>
<evidence type="ECO:0000256" key="1">
    <source>
        <dbReference type="ARBA" id="ARBA00011073"/>
    </source>
</evidence>
<evidence type="ECO:0000256" key="3">
    <source>
        <dbReference type="ARBA" id="ARBA00022801"/>
    </source>
</evidence>
<dbReference type="GO" id="GO:0004553">
    <property type="term" value="F:hydrolase activity, hydrolyzing O-glycosyl compounds"/>
    <property type="evidence" value="ECO:0007669"/>
    <property type="project" value="InterPro"/>
</dbReference>
<dbReference type="PROSITE" id="PS00138">
    <property type="entry name" value="SUBTILASE_SER"/>
    <property type="match status" value="1"/>
</dbReference>
<dbReference type="RefSeq" id="WP_115183515.1">
    <property type="nucleotide sequence ID" value="NZ_CAMKUF010000008.1"/>
</dbReference>
<keyword evidence="3" id="KW-0378">Hydrolase</keyword>
<dbReference type="AlphaFoldDB" id="A0A379ZJ65"/>
<dbReference type="SUPFAM" id="SSF51055">
    <property type="entry name" value="Carbohydrate binding domain"/>
    <property type="match status" value="1"/>
</dbReference>
<dbReference type="Gene3D" id="3.40.50.200">
    <property type="entry name" value="Peptidase S8/S53 domain"/>
    <property type="match status" value="1"/>
</dbReference>
<dbReference type="InterPro" id="IPR034073">
    <property type="entry name" value="Subtilisin_DY-like_dom"/>
</dbReference>
<dbReference type="InterPro" id="IPR036852">
    <property type="entry name" value="Peptidase_S8/S53_dom_sf"/>
</dbReference>
<dbReference type="SUPFAM" id="SSF52743">
    <property type="entry name" value="Subtilisin-like"/>
    <property type="match status" value="1"/>
</dbReference>
<accession>A0A379ZJ65</accession>
<evidence type="ECO:0000313" key="8">
    <source>
        <dbReference type="EMBL" id="SUI62082.1"/>
    </source>
</evidence>
<dbReference type="InterPro" id="IPR000209">
    <property type="entry name" value="Peptidase_S8/S53_dom"/>
</dbReference>
<dbReference type="GO" id="GO:0004252">
    <property type="term" value="F:serine-type endopeptidase activity"/>
    <property type="evidence" value="ECO:0007669"/>
    <property type="project" value="InterPro"/>
</dbReference>
<comment type="caution">
    <text evidence="5">Lacks conserved residue(s) required for the propagation of feature annotation.</text>
</comment>
<dbReference type="CDD" id="cd12215">
    <property type="entry name" value="ChiC_BD"/>
    <property type="match status" value="1"/>
</dbReference>
<organism evidence="8 9">
    <name type="scientific">Serratia quinivorans</name>
    <dbReference type="NCBI Taxonomy" id="137545"/>
    <lineage>
        <taxon>Bacteria</taxon>
        <taxon>Pseudomonadati</taxon>
        <taxon>Pseudomonadota</taxon>
        <taxon>Gammaproteobacteria</taxon>
        <taxon>Enterobacterales</taxon>
        <taxon>Yersiniaceae</taxon>
        <taxon>Serratia</taxon>
    </lineage>
</organism>
<dbReference type="EMBL" id="UGYN01000002">
    <property type="protein sequence ID" value="SUI62082.1"/>
    <property type="molecule type" value="Genomic_DNA"/>
</dbReference>
<dbReference type="GO" id="GO:0005975">
    <property type="term" value="P:carbohydrate metabolic process"/>
    <property type="evidence" value="ECO:0007669"/>
    <property type="project" value="InterPro"/>
</dbReference>
<evidence type="ECO:0000256" key="5">
    <source>
        <dbReference type="PROSITE-ProRule" id="PRU01240"/>
    </source>
</evidence>
<comment type="similarity">
    <text evidence="1 5">Belongs to the peptidase S8 family.</text>
</comment>
<dbReference type="CDD" id="cd04843">
    <property type="entry name" value="Peptidases_S8_11"/>
    <property type="match status" value="1"/>
</dbReference>
<evidence type="ECO:0000256" key="6">
    <source>
        <dbReference type="SAM" id="SignalP"/>
    </source>
</evidence>
<reference evidence="8 9" key="1">
    <citation type="submission" date="2018-06" db="EMBL/GenBank/DDBJ databases">
        <authorList>
            <consortium name="Pathogen Informatics"/>
            <person name="Doyle S."/>
        </authorList>
    </citation>
    <scope>NUCLEOTIDE SEQUENCE [LARGE SCALE GENOMIC DNA]</scope>
    <source>
        <strain evidence="8 9">NCTC11544</strain>
    </source>
</reference>
<protein>
    <submittedName>
        <fullName evidence="8">N-acetylglucosamine-binding protein A</fullName>
    </submittedName>
</protein>
<dbReference type="GO" id="GO:0005576">
    <property type="term" value="C:extracellular region"/>
    <property type="evidence" value="ECO:0007669"/>
    <property type="project" value="InterPro"/>
</dbReference>
<dbReference type="InterPro" id="IPR003610">
    <property type="entry name" value="CBM5/12"/>
</dbReference>
<dbReference type="GO" id="GO:0030246">
    <property type="term" value="F:carbohydrate binding"/>
    <property type="evidence" value="ECO:0007669"/>
    <property type="project" value="InterPro"/>
</dbReference>
<evidence type="ECO:0000259" key="7">
    <source>
        <dbReference type="SMART" id="SM00495"/>
    </source>
</evidence>
<feature type="signal peptide" evidence="6">
    <location>
        <begin position="1"/>
        <end position="19"/>
    </location>
</feature>
<dbReference type="Gene3D" id="2.10.10.20">
    <property type="entry name" value="Carbohydrate-binding module superfamily 5/12"/>
    <property type="match status" value="1"/>
</dbReference>
<feature type="domain" description="Chitin-binding type-3" evidence="7">
    <location>
        <begin position="592"/>
        <end position="638"/>
    </location>
</feature>
<dbReference type="PANTHER" id="PTHR43806:SF11">
    <property type="entry name" value="CEREVISIN-RELATED"/>
    <property type="match status" value="1"/>
</dbReference>
<dbReference type="SMART" id="SM00495">
    <property type="entry name" value="ChtBD3"/>
    <property type="match status" value="1"/>
</dbReference>
<dbReference type="InterPro" id="IPR050131">
    <property type="entry name" value="Peptidase_S8_subtilisin-like"/>
</dbReference>
<name>A0A379ZJ65_9GAMM</name>
<dbReference type="InterPro" id="IPR036573">
    <property type="entry name" value="CBM_sf_5/12"/>
</dbReference>
<evidence type="ECO:0000313" key="9">
    <source>
        <dbReference type="Proteomes" id="UP000255529"/>
    </source>
</evidence>
<dbReference type="PROSITE" id="PS51892">
    <property type="entry name" value="SUBTILASE"/>
    <property type="match status" value="1"/>
</dbReference>
<feature type="chain" id="PRO_5017045246" evidence="6">
    <location>
        <begin position="20"/>
        <end position="647"/>
    </location>
</feature>
<evidence type="ECO:0000256" key="2">
    <source>
        <dbReference type="ARBA" id="ARBA00022670"/>
    </source>
</evidence>
<evidence type="ECO:0000256" key="4">
    <source>
        <dbReference type="ARBA" id="ARBA00022825"/>
    </source>
</evidence>
<gene>
    <name evidence="8" type="ORF">NCTC11544_02344</name>
</gene>
<dbReference type="PANTHER" id="PTHR43806">
    <property type="entry name" value="PEPTIDASE S8"/>
    <property type="match status" value="1"/>
</dbReference>
<keyword evidence="2" id="KW-0645">Protease</keyword>
<dbReference type="Gene3D" id="2.60.40.2550">
    <property type="match status" value="1"/>
</dbReference>
<dbReference type="InterPro" id="IPR023828">
    <property type="entry name" value="Peptidase_S8_Ser-AS"/>
</dbReference>
<keyword evidence="4" id="KW-0720">Serine protease</keyword>
<dbReference type="Pfam" id="PF00082">
    <property type="entry name" value="Peptidase_S8"/>
    <property type="match status" value="1"/>
</dbReference>